<dbReference type="InterPro" id="IPR002347">
    <property type="entry name" value="SDR_fam"/>
</dbReference>
<reference evidence="3 4" key="1">
    <citation type="journal article" date="2018" name="Mol. Biol. Evol.">
        <title>Broad Genomic Sampling Reveals a Smut Pathogenic Ancestry of the Fungal Clade Ustilaginomycotina.</title>
        <authorList>
            <person name="Kijpornyongpan T."/>
            <person name="Mondo S.J."/>
            <person name="Barry K."/>
            <person name="Sandor L."/>
            <person name="Lee J."/>
            <person name="Lipzen A."/>
            <person name="Pangilinan J."/>
            <person name="LaButti K."/>
            <person name="Hainaut M."/>
            <person name="Henrissat B."/>
            <person name="Grigoriev I.V."/>
            <person name="Spatafora J.W."/>
            <person name="Aime M.C."/>
        </authorList>
    </citation>
    <scope>NUCLEOTIDE SEQUENCE [LARGE SCALE GENOMIC DNA]</scope>
    <source>
        <strain evidence="3 4">MCA 4198</strain>
    </source>
</reference>
<keyword evidence="2" id="KW-0560">Oxidoreductase</keyword>
<dbReference type="STRING" id="215250.A0A316YFH0"/>
<dbReference type="Proteomes" id="UP000245768">
    <property type="component" value="Unassembled WGS sequence"/>
</dbReference>
<dbReference type="GO" id="GO:0030497">
    <property type="term" value="P:fatty acid elongation"/>
    <property type="evidence" value="ECO:0007669"/>
    <property type="project" value="TreeGrafter"/>
</dbReference>
<dbReference type="RefSeq" id="XP_025375498.1">
    <property type="nucleotide sequence ID" value="XM_025522357.1"/>
</dbReference>
<keyword evidence="4" id="KW-1185">Reference proteome</keyword>
<keyword evidence="1" id="KW-0521">NADP</keyword>
<dbReference type="AlphaFoldDB" id="A0A316YFH0"/>
<dbReference type="Pfam" id="PF00106">
    <property type="entry name" value="adh_short"/>
    <property type="match status" value="1"/>
</dbReference>
<dbReference type="InParanoid" id="A0A316YFH0"/>
<dbReference type="GeneID" id="37044273"/>
<accession>A0A316YFH0</accession>
<dbReference type="GO" id="GO:0005783">
    <property type="term" value="C:endoplasmic reticulum"/>
    <property type="evidence" value="ECO:0007669"/>
    <property type="project" value="TreeGrafter"/>
</dbReference>
<proteinExistence type="predicted"/>
<dbReference type="GO" id="GO:0016491">
    <property type="term" value="F:oxidoreductase activity"/>
    <property type="evidence" value="ECO:0007669"/>
    <property type="project" value="UniProtKB-KW"/>
</dbReference>
<sequence length="301" mass="32932">MTAVTIDPSRSSLRRYHHANGAGSSSEAPYALVTGATGGMGEEWAYQLAEQGFNVIIQGRNRSKLESVRDTILERTSHARKVELLVCEATVFPNPTLTSTLTALLARPDIRLTIVINNLGVQSDGYPALDEISSEEMSGIILANTIFPAEVSRIALPHLKTHQPSLLVVITSLAAWVPTPYLSPYAGTKGFDVAFSKALYNEMRSEQQQVDVVCMAPGQVASNLYKGPITLMAPTSEDWVRSAIHSLRPGWLFTRPAPQITPYWPQYLGHLFQSLMPSIVGDSISISMVRAMRAEHLAKSK</sequence>
<evidence type="ECO:0000313" key="4">
    <source>
        <dbReference type="Proteomes" id="UP000245768"/>
    </source>
</evidence>
<evidence type="ECO:0000256" key="1">
    <source>
        <dbReference type="ARBA" id="ARBA00022857"/>
    </source>
</evidence>
<protein>
    <submittedName>
        <fullName evidence="3">NAD(P)-binding protein</fullName>
    </submittedName>
</protein>
<dbReference type="InterPro" id="IPR036291">
    <property type="entry name" value="NAD(P)-bd_dom_sf"/>
</dbReference>
<evidence type="ECO:0000313" key="3">
    <source>
        <dbReference type="EMBL" id="PWN88300.1"/>
    </source>
</evidence>
<name>A0A316YFH0_9BASI</name>
<dbReference type="PANTHER" id="PTHR43086">
    <property type="entry name" value="VERY-LONG-CHAIN 3-OXOOACYL-COA REDUCTASE"/>
    <property type="match status" value="1"/>
</dbReference>
<dbReference type="PRINTS" id="PR00081">
    <property type="entry name" value="GDHRDH"/>
</dbReference>
<gene>
    <name evidence="3" type="ORF">FA10DRAFT_268501</name>
</gene>
<dbReference type="SUPFAM" id="SSF51735">
    <property type="entry name" value="NAD(P)-binding Rossmann-fold domains"/>
    <property type="match status" value="1"/>
</dbReference>
<organism evidence="3 4">
    <name type="scientific">Acaromyces ingoldii</name>
    <dbReference type="NCBI Taxonomy" id="215250"/>
    <lineage>
        <taxon>Eukaryota</taxon>
        <taxon>Fungi</taxon>
        <taxon>Dikarya</taxon>
        <taxon>Basidiomycota</taxon>
        <taxon>Ustilaginomycotina</taxon>
        <taxon>Exobasidiomycetes</taxon>
        <taxon>Exobasidiales</taxon>
        <taxon>Cryptobasidiaceae</taxon>
        <taxon>Acaromyces</taxon>
    </lineage>
</organism>
<evidence type="ECO:0000256" key="2">
    <source>
        <dbReference type="ARBA" id="ARBA00023002"/>
    </source>
</evidence>
<dbReference type="OrthoDB" id="47007at2759"/>
<dbReference type="EMBL" id="KZ819638">
    <property type="protein sequence ID" value="PWN88300.1"/>
    <property type="molecule type" value="Genomic_DNA"/>
</dbReference>
<dbReference type="Gene3D" id="3.40.50.720">
    <property type="entry name" value="NAD(P)-binding Rossmann-like Domain"/>
    <property type="match status" value="1"/>
</dbReference>
<dbReference type="PANTHER" id="PTHR43086:SF2">
    <property type="entry name" value="HYDROXYSTEROID DEHYDROGENASE-LIKE PROTEIN 1"/>
    <property type="match status" value="1"/>
</dbReference>